<comment type="caution">
    <text evidence="1">The sequence shown here is derived from an EMBL/GenBank/DDBJ whole genome shotgun (WGS) entry which is preliminary data.</text>
</comment>
<gene>
    <name evidence="1" type="ORF">S06H3_04137</name>
</gene>
<proteinExistence type="predicted"/>
<dbReference type="EMBL" id="BARV01001421">
    <property type="protein sequence ID" value="GAH96000.1"/>
    <property type="molecule type" value="Genomic_DNA"/>
</dbReference>
<accession>X1KQV1</accession>
<protein>
    <submittedName>
        <fullName evidence="1">Uncharacterized protein</fullName>
    </submittedName>
</protein>
<sequence>MAKLKGPLFSLGASQQLGKALVFFGWKGLDVVREYVI</sequence>
<organism evidence="1">
    <name type="scientific">marine sediment metagenome</name>
    <dbReference type="NCBI Taxonomy" id="412755"/>
    <lineage>
        <taxon>unclassified sequences</taxon>
        <taxon>metagenomes</taxon>
        <taxon>ecological metagenomes</taxon>
    </lineage>
</organism>
<name>X1KQV1_9ZZZZ</name>
<evidence type="ECO:0000313" key="1">
    <source>
        <dbReference type="EMBL" id="GAH96000.1"/>
    </source>
</evidence>
<dbReference type="AlphaFoldDB" id="X1KQV1"/>
<reference evidence="1" key="1">
    <citation type="journal article" date="2014" name="Front. Microbiol.">
        <title>High frequency of phylogenetically diverse reductive dehalogenase-homologous genes in deep subseafloor sedimentary metagenomes.</title>
        <authorList>
            <person name="Kawai M."/>
            <person name="Futagami T."/>
            <person name="Toyoda A."/>
            <person name="Takaki Y."/>
            <person name="Nishi S."/>
            <person name="Hori S."/>
            <person name="Arai W."/>
            <person name="Tsubouchi T."/>
            <person name="Morono Y."/>
            <person name="Uchiyama I."/>
            <person name="Ito T."/>
            <person name="Fujiyama A."/>
            <person name="Inagaki F."/>
            <person name="Takami H."/>
        </authorList>
    </citation>
    <scope>NUCLEOTIDE SEQUENCE</scope>
    <source>
        <strain evidence="1">Expedition CK06-06</strain>
    </source>
</reference>
<feature type="non-terminal residue" evidence="1">
    <location>
        <position position="37"/>
    </location>
</feature>